<dbReference type="InterPro" id="IPR016162">
    <property type="entry name" value="Ald_DH_N"/>
</dbReference>
<evidence type="ECO:0000256" key="2">
    <source>
        <dbReference type="ARBA" id="ARBA00023002"/>
    </source>
</evidence>
<feature type="domain" description="Aldehyde dehydrogenase" evidence="5">
    <location>
        <begin position="33"/>
        <end position="497"/>
    </location>
</feature>
<dbReference type="InterPro" id="IPR015590">
    <property type="entry name" value="Aldehyde_DH_dom"/>
</dbReference>
<dbReference type="PROSITE" id="PS00070">
    <property type="entry name" value="ALDEHYDE_DEHYDR_CYS"/>
    <property type="match status" value="1"/>
</dbReference>
<dbReference type="InterPro" id="IPR016161">
    <property type="entry name" value="Ald_DH/histidinol_DH"/>
</dbReference>
<dbReference type="InterPro" id="IPR029510">
    <property type="entry name" value="Ald_DH_CS_GLU"/>
</dbReference>
<proteinExistence type="inferred from homology"/>
<dbReference type="PROSITE" id="PS00687">
    <property type="entry name" value="ALDEHYDE_DEHYDR_GLU"/>
    <property type="match status" value="1"/>
</dbReference>
<feature type="active site" evidence="3">
    <location>
        <position position="271"/>
    </location>
</feature>
<keyword evidence="7" id="KW-1185">Reference proteome</keyword>
<dbReference type="GO" id="GO:0016620">
    <property type="term" value="F:oxidoreductase activity, acting on the aldehyde or oxo group of donors, NAD or NADP as acceptor"/>
    <property type="evidence" value="ECO:0007669"/>
    <property type="project" value="InterPro"/>
</dbReference>
<organism evidence="6 7">
    <name type="scientific">Naegleria lovaniensis</name>
    <name type="common">Amoeba</name>
    <dbReference type="NCBI Taxonomy" id="51637"/>
    <lineage>
        <taxon>Eukaryota</taxon>
        <taxon>Discoba</taxon>
        <taxon>Heterolobosea</taxon>
        <taxon>Tetramitia</taxon>
        <taxon>Eutetramitia</taxon>
        <taxon>Vahlkampfiidae</taxon>
        <taxon>Naegleria</taxon>
    </lineage>
</organism>
<evidence type="ECO:0000313" key="7">
    <source>
        <dbReference type="Proteomes" id="UP000816034"/>
    </source>
</evidence>
<accession>A0AA88KMV3</accession>
<dbReference type="FunFam" id="3.40.605.10:FF:000007">
    <property type="entry name" value="NAD/NADP-dependent betaine aldehyde dehydrogenase"/>
    <property type="match status" value="1"/>
</dbReference>
<name>A0AA88KMV3_NAELO</name>
<evidence type="ECO:0000256" key="4">
    <source>
        <dbReference type="RuleBase" id="RU003345"/>
    </source>
</evidence>
<evidence type="ECO:0000256" key="3">
    <source>
        <dbReference type="PROSITE-ProRule" id="PRU10007"/>
    </source>
</evidence>
<evidence type="ECO:0000256" key="1">
    <source>
        <dbReference type="ARBA" id="ARBA00009986"/>
    </source>
</evidence>
<dbReference type="EMBL" id="PYSW02000013">
    <property type="protein sequence ID" value="KAG2387324.1"/>
    <property type="molecule type" value="Genomic_DNA"/>
</dbReference>
<dbReference type="Pfam" id="PF00171">
    <property type="entry name" value="Aldedh"/>
    <property type="match status" value="1"/>
</dbReference>
<comment type="similarity">
    <text evidence="1 4">Belongs to the aldehyde dehydrogenase family.</text>
</comment>
<comment type="caution">
    <text evidence="6">The sequence shown here is derived from an EMBL/GenBank/DDBJ whole genome shotgun (WGS) entry which is preliminary data.</text>
</comment>
<protein>
    <recommendedName>
        <fullName evidence="5">Aldehyde dehydrogenase domain-containing protein</fullName>
    </recommendedName>
</protein>
<sequence length="505" mass="56182">MHQQSFFVSHAQLDEIFQKVRPSQLSHFINGEFTPSQSKKQLPLICPATEQILCHVSDGQKEDVELAVKAAEEAMNSAEWGQLDPKQRQDLLYKLADEWDKNVEELAQLEALNNGTPIGVCRYVIKGLTDTWRYSASWIDKLGGRVCVTDKKFHVYTKREPIGIVGVISPWNFPMWCSLVNVAPALAMGNCVILKPAEQTPLTALKLADICQKIGFPKGAFQVVMGDGPNVGAVLVRHSKISKIAFTGSTEVGRIIMKTAAESNLKQVQLELGGKSPVVICNDVNVDEAVKVAAFSIFNNNGEACTAGSRTFVHADIYDEFIRKLKEHVESFKIGNNLDEQVNIGPLVDKEQYERVKSYIEIGQKEGAKLLLGGLHHNDLPNKGYFVKPTIFYDVKDTMRIASEEIFGPVQSILKWSSFDEVIQRCNHTEFGLAAAIFTKNVDHMFLLSDRIKAGVVWINNYHNVFHVAEFGGMKQSGFGREGGEEGIKAWTSLKTVVLQLQSNL</sequence>
<keyword evidence="2 4" id="KW-0560">Oxidoreductase</keyword>
<dbReference type="SUPFAM" id="SSF53720">
    <property type="entry name" value="ALDH-like"/>
    <property type="match status" value="1"/>
</dbReference>
<dbReference type="Gene3D" id="3.40.309.10">
    <property type="entry name" value="Aldehyde Dehydrogenase, Chain A, domain 2"/>
    <property type="match status" value="1"/>
</dbReference>
<dbReference type="GeneID" id="68094112"/>
<reference evidence="6 7" key="1">
    <citation type="journal article" date="2018" name="BMC Genomics">
        <title>The genome of Naegleria lovaniensis, the basis for a comparative approach to unravel pathogenicity factors of the human pathogenic amoeba N. fowleri.</title>
        <authorList>
            <person name="Liechti N."/>
            <person name="Schurch N."/>
            <person name="Bruggmann R."/>
            <person name="Wittwer M."/>
        </authorList>
    </citation>
    <scope>NUCLEOTIDE SEQUENCE [LARGE SCALE GENOMIC DNA]</scope>
    <source>
        <strain evidence="6 7">ATCC 30569</strain>
    </source>
</reference>
<evidence type="ECO:0000313" key="6">
    <source>
        <dbReference type="EMBL" id="KAG2387324.1"/>
    </source>
</evidence>
<evidence type="ECO:0000259" key="5">
    <source>
        <dbReference type="Pfam" id="PF00171"/>
    </source>
</evidence>
<dbReference type="PANTHER" id="PTHR11699">
    <property type="entry name" value="ALDEHYDE DEHYDROGENASE-RELATED"/>
    <property type="match status" value="1"/>
</dbReference>
<dbReference type="InterPro" id="IPR016160">
    <property type="entry name" value="Ald_DH_CS_CYS"/>
</dbReference>
<dbReference type="FunFam" id="3.40.309.10:FF:000001">
    <property type="entry name" value="Mitochondrial aldehyde dehydrogenase 2"/>
    <property type="match status" value="1"/>
</dbReference>
<dbReference type="AlphaFoldDB" id="A0AA88KMV3"/>
<dbReference type="Gene3D" id="3.40.605.10">
    <property type="entry name" value="Aldehyde Dehydrogenase, Chain A, domain 1"/>
    <property type="match status" value="1"/>
</dbReference>
<dbReference type="InterPro" id="IPR016163">
    <property type="entry name" value="Ald_DH_C"/>
</dbReference>
<dbReference type="RefSeq" id="XP_044551316.1">
    <property type="nucleotide sequence ID" value="XM_044690987.1"/>
</dbReference>
<gene>
    <name evidence="6" type="ORF">C9374_001656</name>
</gene>
<dbReference type="Proteomes" id="UP000816034">
    <property type="component" value="Unassembled WGS sequence"/>
</dbReference>